<dbReference type="GO" id="GO:0006412">
    <property type="term" value="P:translation"/>
    <property type="evidence" value="ECO:0007669"/>
    <property type="project" value="InterPro"/>
</dbReference>
<evidence type="ECO:0000313" key="6">
    <source>
        <dbReference type="EMBL" id="CAE0133486.1"/>
    </source>
</evidence>
<sequence length="168" mass="19121">MPKPPGSIRLAQVQLKAWHKVLLEEVADDILKTAKVMAVQTSGLIRLPTKISRWSLIRSPFVHKSHWDQFERREHGRLIELYGKGPTTEDGTRCVHFLRHLEFSILPAHAGARARIKLFSDEMLNPIRPETPPQLPQQAPAPPAPVEGWDELSVYGALPLWVPRRPEK</sequence>
<dbReference type="EMBL" id="HBHX01053925">
    <property type="protein sequence ID" value="CAE0133486.1"/>
    <property type="molecule type" value="Transcribed_RNA"/>
</dbReference>
<evidence type="ECO:0000256" key="1">
    <source>
        <dbReference type="ARBA" id="ARBA00007102"/>
    </source>
</evidence>
<dbReference type="GO" id="GO:1990904">
    <property type="term" value="C:ribonucleoprotein complex"/>
    <property type="evidence" value="ECO:0007669"/>
    <property type="project" value="UniProtKB-KW"/>
</dbReference>
<keyword evidence="2" id="KW-0689">Ribosomal protein</keyword>
<feature type="domain" description="Small ribosomal subunit protein uS10" evidence="5">
    <location>
        <begin position="12"/>
        <end position="115"/>
    </location>
</feature>
<reference evidence="6" key="1">
    <citation type="submission" date="2021-01" db="EMBL/GenBank/DDBJ databases">
        <authorList>
            <person name="Corre E."/>
            <person name="Pelletier E."/>
            <person name="Niang G."/>
            <person name="Scheremetjew M."/>
            <person name="Finn R."/>
            <person name="Kale V."/>
            <person name="Holt S."/>
            <person name="Cochrane G."/>
            <person name="Meng A."/>
            <person name="Brown T."/>
            <person name="Cohen L."/>
        </authorList>
    </citation>
    <scope>NUCLEOTIDE SEQUENCE</scope>
    <source>
        <strain evidence="6">CCMP281</strain>
    </source>
</reference>
<name>A0A7S3FAX5_9EUKA</name>
<dbReference type="PRINTS" id="PR00971">
    <property type="entry name" value="RIBOSOMALS10"/>
</dbReference>
<dbReference type="AlphaFoldDB" id="A0A7S3FAX5"/>
<proteinExistence type="inferred from homology"/>
<evidence type="ECO:0000259" key="5">
    <source>
        <dbReference type="SMART" id="SM01403"/>
    </source>
</evidence>
<protein>
    <recommendedName>
        <fullName evidence="5">Small ribosomal subunit protein uS10 domain-containing protein</fullName>
    </recommendedName>
</protein>
<evidence type="ECO:0000256" key="2">
    <source>
        <dbReference type="ARBA" id="ARBA00022980"/>
    </source>
</evidence>
<feature type="region of interest" description="Disordered" evidence="4">
    <location>
        <begin position="127"/>
        <end position="148"/>
    </location>
</feature>
<dbReference type="InterPro" id="IPR036838">
    <property type="entry name" value="Ribosomal_uS10_dom_sf"/>
</dbReference>
<feature type="compositionally biased region" description="Pro residues" evidence="4">
    <location>
        <begin position="129"/>
        <end position="145"/>
    </location>
</feature>
<organism evidence="6">
    <name type="scientific">Haptolina ericina</name>
    <dbReference type="NCBI Taxonomy" id="156174"/>
    <lineage>
        <taxon>Eukaryota</taxon>
        <taxon>Haptista</taxon>
        <taxon>Haptophyta</taxon>
        <taxon>Prymnesiophyceae</taxon>
        <taxon>Prymnesiales</taxon>
        <taxon>Prymnesiaceae</taxon>
        <taxon>Haptolina</taxon>
    </lineage>
</organism>
<dbReference type="InterPro" id="IPR001848">
    <property type="entry name" value="Ribosomal_uS10"/>
</dbReference>
<keyword evidence="3" id="KW-0687">Ribonucleoprotein</keyword>
<comment type="similarity">
    <text evidence="1">Belongs to the universal ribosomal protein uS10 family.</text>
</comment>
<gene>
    <name evidence="6" type="ORF">HERI1096_LOCUS29713</name>
</gene>
<dbReference type="SUPFAM" id="SSF54999">
    <property type="entry name" value="Ribosomal protein S10"/>
    <property type="match status" value="1"/>
</dbReference>
<accession>A0A7S3FAX5</accession>
<dbReference type="Pfam" id="PF00338">
    <property type="entry name" value="Ribosomal_S10"/>
    <property type="match status" value="1"/>
</dbReference>
<dbReference type="HAMAP" id="MF_00508">
    <property type="entry name" value="Ribosomal_uS10"/>
    <property type="match status" value="1"/>
</dbReference>
<evidence type="ECO:0000256" key="3">
    <source>
        <dbReference type="ARBA" id="ARBA00023274"/>
    </source>
</evidence>
<dbReference type="GO" id="GO:0005840">
    <property type="term" value="C:ribosome"/>
    <property type="evidence" value="ECO:0007669"/>
    <property type="project" value="UniProtKB-KW"/>
</dbReference>
<dbReference type="Gene3D" id="3.30.70.600">
    <property type="entry name" value="Ribosomal protein S10 domain"/>
    <property type="match status" value="1"/>
</dbReference>
<evidence type="ECO:0000256" key="4">
    <source>
        <dbReference type="SAM" id="MobiDB-lite"/>
    </source>
</evidence>
<dbReference type="SMART" id="SM01403">
    <property type="entry name" value="Ribosomal_S10"/>
    <property type="match status" value="1"/>
</dbReference>
<dbReference type="GO" id="GO:0003735">
    <property type="term" value="F:structural constituent of ribosome"/>
    <property type="evidence" value="ECO:0007669"/>
    <property type="project" value="InterPro"/>
</dbReference>
<dbReference type="PANTHER" id="PTHR11700">
    <property type="entry name" value="30S RIBOSOMAL PROTEIN S10 FAMILY MEMBER"/>
    <property type="match status" value="1"/>
</dbReference>
<dbReference type="InterPro" id="IPR027486">
    <property type="entry name" value="Ribosomal_uS10_dom"/>
</dbReference>